<organism evidence="5 6">
    <name type="scientific">Saitozyma podzolica</name>
    <dbReference type="NCBI Taxonomy" id="1890683"/>
    <lineage>
        <taxon>Eukaryota</taxon>
        <taxon>Fungi</taxon>
        <taxon>Dikarya</taxon>
        <taxon>Basidiomycota</taxon>
        <taxon>Agaricomycotina</taxon>
        <taxon>Tremellomycetes</taxon>
        <taxon>Tremellales</taxon>
        <taxon>Trimorphomycetaceae</taxon>
        <taxon>Saitozyma</taxon>
    </lineage>
</organism>
<dbReference type="GO" id="GO:0004141">
    <property type="term" value="F:dethiobiotin synthase activity"/>
    <property type="evidence" value="ECO:0007669"/>
    <property type="project" value="TreeGrafter"/>
</dbReference>
<dbReference type="SUPFAM" id="SSF52540">
    <property type="entry name" value="P-loop containing nucleoside triphosphate hydrolases"/>
    <property type="match status" value="1"/>
</dbReference>
<dbReference type="InterPro" id="IPR015422">
    <property type="entry name" value="PyrdxlP-dep_Trfase_small"/>
</dbReference>
<dbReference type="InterPro" id="IPR015421">
    <property type="entry name" value="PyrdxlP-dep_Trfase_major"/>
</dbReference>
<evidence type="ECO:0000256" key="2">
    <source>
        <dbReference type="ARBA" id="ARBA00022576"/>
    </source>
</evidence>
<dbReference type="Pfam" id="PF13500">
    <property type="entry name" value="AAA_26"/>
    <property type="match status" value="1"/>
</dbReference>
<dbReference type="STRING" id="1890683.A0A427YX08"/>
<evidence type="ECO:0000313" key="6">
    <source>
        <dbReference type="Proteomes" id="UP000279259"/>
    </source>
</evidence>
<dbReference type="GO" id="GO:0005739">
    <property type="term" value="C:mitochondrion"/>
    <property type="evidence" value="ECO:0007669"/>
    <property type="project" value="UniProtKB-SubCell"/>
</dbReference>
<evidence type="ECO:0000256" key="1">
    <source>
        <dbReference type="ARBA" id="ARBA00004173"/>
    </source>
</evidence>
<reference evidence="5 6" key="1">
    <citation type="submission" date="2018-11" db="EMBL/GenBank/DDBJ databases">
        <title>Genome sequence of Saitozyma podzolica DSM 27192.</title>
        <authorList>
            <person name="Aliyu H."/>
            <person name="Gorte O."/>
            <person name="Ochsenreither K."/>
        </authorList>
    </citation>
    <scope>NUCLEOTIDE SEQUENCE [LARGE SCALE GENOMIC DNA]</scope>
    <source>
        <strain evidence="5 6">DSM 27192</strain>
    </source>
</reference>
<dbReference type="InterPro" id="IPR005814">
    <property type="entry name" value="Aminotrans_3"/>
</dbReference>
<accession>A0A427YX08</accession>
<dbReference type="FunFam" id="3.90.1150.10:FF:000080">
    <property type="entry name" value="Bifunctional dethiobiotin synthetase/adenosylmethionine-8-amino-7-oxononanoate aminotransferase"/>
    <property type="match status" value="1"/>
</dbReference>
<dbReference type="SUPFAM" id="SSF53383">
    <property type="entry name" value="PLP-dependent transferases"/>
    <property type="match status" value="1"/>
</dbReference>
<comment type="subcellular location">
    <subcellularLocation>
        <location evidence="1">Mitochondrion</location>
    </subcellularLocation>
</comment>
<evidence type="ECO:0000313" key="5">
    <source>
        <dbReference type="EMBL" id="RSH95605.1"/>
    </source>
</evidence>
<gene>
    <name evidence="5" type="ORF">EHS25_000697</name>
</gene>
<dbReference type="OrthoDB" id="425114at2759"/>
<name>A0A427YX08_9TREE</name>
<dbReference type="Pfam" id="PF00202">
    <property type="entry name" value="Aminotran_3"/>
    <property type="match status" value="2"/>
</dbReference>
<sequence length="869" mass="94866">MPLLFPNLRITQVFGANTDVGKTLLTTALLRASASQYASNRGDATAKSGKGKRVFYLKPVSTGSDDEADVNYVLRNTRPYAGSIATHNLFQYREPMSPHLAAKLAPDLPFPKSNDELVRGVEGYTRQCLEELGGQRGTLYVETAGGVHSPALHPPHTQATSLRPLLLPSILIASPHLGGISTTLSSYESLLMRGYSISAVLCIHHPYYRNDDFLAPYFAERGIRFYSITPPPEKYGTVQEDGTRLGEWYAEVEMMGEAGQDGGGVRDVARWLDEEHDMRVEELNGMPKRTLDSVWWPFTQHGLINKKEDVMVIDSAHGDRFDAYYTKPQPQSLSSSSSASTDQSSLLNSYFDGSASWFTQSHGHGSDPLTLAAANAAGRYGHVLFPSGTHAPALNLAEKLISTVGKGWASRVFFSDNGSTGMEVALKMGLRASGRRYGWEGEIGGDVGVIGLRGGYHGDTIGAMDASEASTYNTAVDWYRGRGHWFSPPSVQFINGVPSVSTTPPDSWPSLPSLLSETSTSAEHGWTVPFASLEDIYDLSTRLSSSLATYYRGHIRSTLSRLTLEEGRQFGALVMEPTCLGAGGMVFVDPLFQACLVEVCRASGDLFGKERWAGGTYEEELAGLKSRKGEDWRGLPVIYDEVFSGLYRFGYNSASTVLSQTPDIAAYAKILTGGLLPLSTTLASTSIFDAFLSDRKVDALLHGHSYTANPVGCAVALKAAEMIERHEQQGGWDTEKAMWGVRGTRGDEDRVGVVRGEEEGRWSFWNREFVKDVSTIRGVKGSMAMGTVLAVELEDAEGGYSSHTALNFLTKLRQEPIGPVSQSDQFQPFQIHSRPLGNVVYVITNLWTKPEVMRAMEGAITKHLHAIQG</sequence>
<evidence type="ECO:0008006" key="7">
    <source>
        <dbReference type="Google" id="ProtNLM"/>
    </source>
</evidence>
<dbReference type="CDD" id="cd03109">
    <property type="entry name" value="DTBS"/>
    <property type="match status" value="1"/>
</dbReference>
<proteinExistence type="predicted"/>
<dbReference type="PANTHER" id="PTHR42684:SF3">
    <property type="entry name" value="ADENOSYLMETHIONINE-8-AMINO-7-OXONONANOATE AMINOTRANSFERASE"/>
    <property type="match status" value="1"/>
</dbReference>
<keyword evidence="6" id="KW-1185">Reference proteome</keyword>
<dbReference type="GO" id="GO:0009102">
    <property type="term" value="P:biotin biosynthetic process"/>
    <property type="evidence" value="ECO:0007669"/>
    <property type="project" value="TreeGrafter"/>
</dbReference>
<keyword evidence="2" id="KW-0032">Aminotransferase</keyword>
<dbReference type="GO" id="GO:0030170">
    <property type="term" value="F:pyridoxal phosphate binding"/>
    <property type="evidence" value="ECO:0007669"/>
    <property type="project" value="InterPro"/>
</dbReference>
<dbReference type="GO" id="GO:0004015">
    <property type="term" value="F:adenosylmethionine-8-amino-7-oxononanoate transaminase activity"/>
    <property type="evidence" value="ECO:0007669"/>
    <property type="project" value="TreeGrafter"/>
</dbReference>
<comment type="caution">
    <text evidence="5">The sequence shown here is derived from an EMBL/GenBank/DDBJ whole genome shotgun (WGS) entry which is preliminary data.</text>
</comment>
<dbReference type="InterPro" id="IPR015424">
    <property type="entry name" value="PyrdxlP-dep_Trfase"/>
</dbReference>
<dbReference type="AlphaFoldDB" id="A0A427YX08"/>
<dbReference type="PANTHER" id="PTHR42684">
    <property type="entry name" value="ADENOSYLMETHIONINE-8-AMINO-7-OXONONANOATE AMINOTRANSFERASE"/>
    <property type="match status" value="1"/>
</dbReference>
<dbReference type="PROSITE" id="PS00600">
    <property type="entry name" value="AA_TRANSFER_CLASS_3"/>
    <property type="match status" value="1"/>
</dbReference>
<keyword evidence="3" id="KW-0808">Transferase</keyword>
<dbReference type="InterPro" id="IPR049704">
    <property type="entry name" value="Aminotrans_3_PPA_site"/>
</dbReference>
<dbReference type="InterPro" id="IPR027417">
    <property type="entry name" value="P-loop_NTPase"/>
</dbReference>
<protein>
    <recommendedName>
        <fullName evidence="7">Dethiobiotin synthase</fullName>
    </recommendedName>
</protein>
<dbReference type="Gene3D" id="3.90.1150.10">
    <property type="entry name" value="Aspartate Aminotransferase, domain 1"/>
    <property type="match status" value="1"/>
</dbReference>
<dbReference type="Gene3D" id="3.40.50.300">
    <property type="entry name" value="P-loop containing nucleotide triphosphate hydrolases"/>
    <property type="match status" value="1"/>
</dbReference>
<dbReference type="Proteomes" id="UP000279259">
    <property type="component" value="Unassembled WGS sequence"/>
</dbReference>
<dbReference type="EMBL" id="RSCD01000001">
    <property type="protein sequence ID" value="RSH95605.1"/>
    <property type="molecule type" value="Genomic_DNA"/>
</dbReference>
<evidence type="ECO:0000256" key="4">
    <source>
        <dbReference type="ARBA" id="ARBA00022898"/>
    </source>
</evidence>
<evidence type="ECO:0000256" key="3">
    <source>
        <dbReference type="ARBA" id="ARBA00022679"/>
    </source>
</evidence>
<dbReference type="Gene3D" id="3.40.640.10">
    <property type="entry name" value="Type I PLP-dependent aspartate aminotransferase-like (Major domain)"/>
    <property type="match status" value="1"/>
</dbReference>
<keyword evidence="4" id="KW-0663">Pyridoxal phosphate</keyword>